<evidence type="ECO:0000256" key="1">
    <source>
        <dbReference type="ARBA" id="ARBA00005457"/>
    </source>
</evidence>
<evidence type="ECO:0000313" key="3">
    <source>
        <dbReference type="Proteomes" id="UP000198287"/>
    </source>
</evidence>
<accession>A0A226E5V6</accession>
<organism evidence="2 3">
    <name type="scientific">Folsomia candida</name>
    <name type="common">Springtail</name>
    <dbReference type="NCBI Taxonomy" id="158441"/>
    <lineage>
        <taxon>Eukaryota</taxon>
        <taxon>Metazoa</taxon>
        <taxon>Ecdysozoa</taxon>
        <taxon>Arthropoda</taxon>
        <taxon>Hexapoda</taxon>
        <taxon>Collembola</taxon>
        <taxon>Entomobryomorpha</taxon>
        <taxon>Isotomoidea</taxon>
        <taxon>Isotomidae</taxon>
        <taxon>Proisotominae</taxon>
        <taxon>Folsomia</taxon>
    </lineage>
</organism>
<evidence type="ECO:0000313" key="2">
    <source>
        <dbReference type="EMBL" id="OXA52809.1"/>
    </source>
</evidence>
<dbReference type="SUPFAM" id="SSF54529">
    <property type="entry name" value="Mitochondrial glycoprotein MAM33-like"/>
    <property type="match status" value="1"/>
</dbReference>
<dbReference type="Gene3D" id="3.10.280.10">
    <property type="entry name" value="Mitochondrial glycoprotein"/>
    <property type="match status" value="1"/>
</dbReference>
<dbReference type="InterPro" id="IPR003428">
    <property type="entry name" value="MAM33"/>
</dbReference>
<dbReference type="STRING" id="158441.A0A226E5V6"/>
<comment type="caution">
    <text evidence="2">The sequence shown here is derived from an EMBL/GenBank/DDBJ whole genome shotgun (WGS) entry which is preliminary data.</text>
</comment>
<dbReference type="OrthoDB" id="278212at2759"/>
<dbReference type="PANTHER" id="PTHR10826:SF1">
    <property type="entry name" value="COMPLEMENT COMPONENT 1 Q SUBCOMPONENT-BINDING PROTEIN, MITOCHONDRIAL"/>
    <property type="match status" value="1"/>
</dbReference>
<reference evidence="2 3" key="1">
    <citation type="submission" date="2015-12" db="EMBL/GenBank/DDBJ databases">
        <title>The genome of Folsomia candida.</title>
        <authorList>
            <person name="Faddeeva A."/>
            <person name="Derks M.F."/>
            <person name="Anvar Y."/>
            <person name="Smit S."/>
            <person name="Van Straalen N."/>
            <person name="Roelofs D."/>
        </authorList>
    </citation>
    <scope>NUCLEOTIDE SEQUENCE [LARGE SCALE GENOMIC DNA]</scope>
    <source>
        <strain evidence="2 3">VU population</strain>
        <tissue evidence="2">Whole body</tissue>
    </source>
</reference>
<dbReference type="GO" id="GO:0005759">
    <property type="term" value="C:mitochondrial matrix"/>
    <property type="evidence" value="ECO:0007669"/>
    <property type="project" value="InterPro"/>
</dbReference>
<dbReference type="Pfam" id="PF02330">
    <property type="entry name" value="MAM33"/>
    <property type="match status" value="1"/>
</dbReference>
<keyword evidence="3" id="KW-1185">Reference proteome</keyword>
<dbReference type="AlphaFoldDB" id="A0A226E5V6"/>
<dbReference type="PANTHER" id="PTHR10826">
    <property type="entry name" value="COMPLEMENT COMPONENT 1"/>
    <property type="match status" value="1"/>
</dbReference>
<dbReference type="InterPro" id="IPR036561">
    <property type="entry name" value="MAM33_sf"/>
</dbReference>
<proteinExistence type="inferred from homology"/>
<dbReference type="OMA" id="YEHTAYV"/>
<protein>
    <submittedName>
        <fullName evidence="2">Complement component 1 Q subcomponent-binding protein, mitochondrial</fullName>
    </submittedName>
</protein>
<gene>
    <name evidence="2" type="ORF">Fcan01_12760</name>
</gene>
<comment type="similarity">
    <text evidence="1">Belongs to the MAM33 family.</text>
</comment>
<dbReference type="EMBL" id="LNIX01000006">
    <property type="protein sequence ID" value="OXA52809.1"/>
    <property type="molecule type" value="Genomic_DNA"/>
</dbReference>
<name>A0A226E5V6_FOLCA</name>
<sequence>MFLRSVISKLASSAEQAMVKVVQTPRFLHTNALVGGSKGLLRPAGLLRPLGTVKSVHDTKAKGDDELVSFLTEEIATEKKNQRAGPLPSNLDGFEIQLDQSELTFTKKFNQEKVVINFNVNHTVDADYADEQQLDKGGQQAEKDAEMRSRPNFEIEITKGNKILSFSCSYLQDAGAAAADPQQDEYPEDAFVIDEISIYEGEWNEQTYAVAGDILDGYLYDLFMNMLEERGITNEFAEKMSDFATDYEHKLYTNLLGQLQGFLTSK</sequence>
<dbReference type="FunFam" id="3.10.280.10:FF:000005">
    <property type="entry name" value="Glycoprotein gC1qBP, putative"/>
    <property type="match status" value="1"/>
</dbReference>
<dbReference type="Proteomes" id="UP000198287">
    <property type="component" value="Unassembled WGS sequence"/>
</dbReference>
<dbReference type="GO" id="GO:0042256">
    <property type="term" value="P:cytosolic ribosome assembly"/>
    <property type="evidence" value="ECO:0007669"/>
    <property type="project" value="TreeGrafter"/>
</dbReference>